<sequence>MGIYGVDMSMNVHMKNIKFTVKGKPPVSMDHLTIRGNNVRYVILPDSIPLDTLLVDDAKRLPKVAGWTSKGAGRERSSLWLAGAVVGDPIVTAMRLVRFLMKLSNESVVVELKNSVDMSMNVHMKNIKFTVKGKPPVSMDHLTIRGNNVRKELLLGGLITPIVDLDSIPLDTLLVDDAKRLPKVKSLAGRGRGRGRGRGIKKLGLPKV</sequence>
<evidence type="ECO:0000256" key="1">
    <source>
        <dbReference type="ARBA" id="ARBA00004123"/>
    </source>
</evidence>
<gene>
    <name evidence="5" type="primary">smd1</name>
    <name evidence="5" type="ORF">AK812_SmicGene1587</name>
</gene>
<name>A0A1Q9F3Q1_SYMMI</name>
<feature type="domain" description="Sm" evidence="4">
    <location>
        <begin position="5"/>
        <end position="43"/>
    </location>
</feature>
<dbReference type="GO" id="GO:0005634">
    <property type="term" value="C:nucleus"/>
    <property type="evidence" value="ECO:0007669"/>
    <property type="project" value="UniProtKB-SubCell"/>
</dbReference>
<comment type="caution">
    <text evidence="5">The sequence shown here is derived from an EMBL/GenBank/DDBJ whole genome shotgun (WGS) entry which is preliminary data.</text>
</comment>
<evidence type="ECO:0000259" key="4">
    <source>
        <dbReference type="Pfam" id="PF01423"/>
    </source>
</evidence>
<dbReference type="SUPFAM" id="SSF50182">
    <property type="entry name" value="Sm-like ribonucleoproteins"/>
    <property type="match status" value="2"/>
</dbReference>
<reference evidence="5 6" key="1">
    <citation type="submission" date="2016-02" db="EMBL/GenBank/DDBJ databases">
        <title>Genome analysis of coral dinoflagellate symbionts highlights evolutionary adaptations to a symbiotic lifestyle.</title>
        <authorList>
            <person name="Aranda M."/>
            <person name="Li Y."/>
            <person name="Liew Y.J."/>
            <person name="Baumgarten S."/>
            <person name="Simakov O."/>
            <person name="Wilson M."/>
            <person name="Piel J."/>
            <person name="Ashoor H."/>
            <person name="Bougouffa S."/>
            <person name="Bajic V.B."/>
            <person name="Ryu T."/>
            <person name="Ravasi T."/>
            <person name="Bayer T."/>
            <person name="Micklem G."/>
            <person name="Kim H."/>
            <person name="Bhak J."/>
            <person name="Lajeunesse T.C."/>
            <person name="Voolstra C.R."/>
        </authorList>
    </citation>
    <scope>NUCLEOTIDE SEQUENCE [LARGE SCALE GENOMIC DNA]</scope>
    <source>
        <strain evidence="5 6">CCMP2467</strain>
    </source>
</reference>
<evidence type="ECO:0000256" key="2">
    <source>
        <dbReference type="ARBA" id="ARBA00023242"/>
    </source>
</evidence>
<dbReference type="InterPro" id="IPR027141">
    <property type="entry name" value="LSm4/Sm_D1/D3"/>
</dbReference>
<organism evidence="5 6">
    <name type="scientific">Symbiodinium microadriaticum</name>
    <name type="common">Dinoflagellate</name>
    <name type="synonym">Zooxanthella microadriatica</name>
    <dbReference type="NCBI Taxonomy" id="2951"/>
    <lineage>
        <taxon>Eukaryota</taxon>
        <taxon>Sar</taxon>
        <taxon>Alveolata</taxon>
        <taxon>Dinophyceae</taxon>
        <taxon>Suessiales</taxon>
        <taxon>Symbiodiniaceae</taxon>
        <taxon>Symbiodinium</taxon>
    </lineage>
</organism>
<dbReference type="PANTHER" id="PTHR23338">
    <property type="entry name" value="SMALL NUCLEAR RIBONUCLEOPROTEIN SM"/>
    <property type="match status" value="1"/>
</dbReference>
<proteinExistence type="predicted"/>
<dbReference type="GO" id="GO:1990904">
    <property type="term" value="C:ribonucleoprotein complex"/>
    <property type="evidence" value="ECO:0007669"/>
    <property type="project" value="UniProtKB-KW"/>
</dbReference>
<keyword evidence="5" id="KW-0687">Ribonucleoprotein</keyword>
<accession>A0A1Q9F3Q1</accession>
<dbReference type="Gene3D" id="2.30.30.100">
    <property type="match status" value="2"/>
</dbReference>
<feature type="compositionally biased region" description="Basic residues" evidence="3">
    <location>
        <begin position="191"/>
        <end position="201"/>
    </location>
</feature>
<dbReference type="FunFam" id="2.30.30.100:FF:000014">
    <property type="entry name" value="Small nuclear ribonucleoprotein Sm D1"/>
    <property type="match status" value="1"/>
</dbReference>
<dbReference type="OrthoDB" id="9626941at2759"/>
<protein>
    <submittedName>
        <fullName evidence="5">Small nuclear ribonucleoprotein Sm D1</fullName>
    </submittedName>
</protein>
<evidence type="ECO:0000313" key="6">
    <source>
        <dbReference type="Proteomes" id="UP000186817"/>
    </source>
</evidence>
<evidence type="ECO:0000313" key="5">
    <source>
        <dbReference type="EMBL" id="OLQ14308.1"/>
    </source>
</evidence>
<feature type="region of interest" description="Disordered" evidence="3">
    <location>
        <begin position="188"/>
        <end position="208"/>
    </location>
</feature>
<dbReference type="InterPro" id="IPR001163">
    <property type="entry name" value="Sm_dom_euk/arc"/>
</dbReference>
<dbReference type="GO" id="GO:0006396">
    <property type="term" value="P:RNA processing"/>
    <property type="evidence" value="ECO:0007669"/>
    <property type="project" value="InterPro"/>
</dbReference>
<keyword evidence="6" id="KW-1185">Reference proteome</keyword>
<feature type="domain" description="Sm" evidence="4">
    <location>
        <begin position="99"/>
        <end position="150"/>
    </location>
</feature>
<dbReference type="EMBL" id="LSRX01000017">
    <property type="protein sequence ID" value="OLQ14308.1"/>
    <property type="molecule type" value="Genomic_DNA"/>
</dbReference>
<comment type="subcellular location">
    <subcellularLocation>
        <location evidence="1">Nucleus</location>
    </subcellularLocation>
</comment>
<dbReference type="InterPro" id="IPR010920">
    <property type="entry name" value="LSM_dom_sf"/>
</dbReference>
<evidence type="ECO:0000256" key="3">
    <source>
        <dbReference type="SAM" id="MobiDB-lite"/>
    </source>
</evidence>
<dbReference type="Proteomes" id="UP000186817">
    <property type="component" value="Unassembled WGS sequence"/>
</dbReference>
<keyword evidence="2" id="KW-0539">Nucleus</keyword>
<dbReference type="Pfam" id="PF01423">
    <property type="entry name" value="LSM"/>
    <property type="match status" value="2"/>
</dbReference>
<dbReference type="AlphaFoldDB" id="A0A1Q9F3Q1"/>